<evidence type="ECO:0000313" key="2">
    <source>
        <dbReference type="EMBL" id="RCH79350.1"/>
    </source>
</evidence>
<dbReference type="Proteomes" id="UP000252139">
    <property type="component" value="Unassembled WGS sequence"/>
</dbReference>
<evidence type="ECO:0000313" key="3">
    <source>
        <dbReference type="Proteomes" id="UP000252139"/>
    </source>
</evidence>
<evidence type="ECO:0008006" key="4">
    <source>
        <dbReference type="Google" id="ProtNLM"/>
    </source>
</evidence>
<evidence type="ECO:0000256" key="1">
    <source>
        <dbReference type="SAM" id="Coils"/>
    </source>
</evidence>
<gene>
    <name evidence="2" type="ORF">CU097_000336</name>
</gene>
<comment type="caution">
    <text evidence="2">The sequence shown here is derived from an EMBL/GenBank/DDBJ whole genome shotgun (WGS) entry which is preliminary data.</text>
</comment>
<organism evidence="2 3">
    <name type="scientific">Rhizopus azygosporus</name>
    <name type="common">Rhizopus microsporus var. azygosporus</name>
    <dbReference type="NCBI Taxonomy" id="86630"/>
    <lineage>
        <taxon>Eukaryota</taxon>
        <taxon>Fungi</taxon>
        <taxon>Fungi incertae sedis</taxon>
        <taxon>Mucoromycota</taxon>
        <taxon>Mucoromycotina</taxon>
        <taxon>Mucoromycetes</taxon>
        <taxon>Mucorales</taxon>
        <taxon>Mucorineae</taxon>
        <taxon>Rhizopodaceae</taxon>
        <taxon>Rhizopus</taxon>
    </lineage>
</organism>
<keyword evidence="3" id="KW-1185">Reference proteome</keyword>
<feature type="non-terminal residue" evidence="2">
    <location>
        <position position="1"/>
    </location>
</feature>
<keyword evidence="1" id="KW-0175">Coiled coil</keyword>
<accession>A0A367INR9</accession>
<reference evidence="2 3" key="1">
    <citation type="journal article" date="2018" name="G3 (Bethesda)">
        <title>Phylogenetic and Phylogenomic Definition of Rhizopus Species.</title>
        <authorList>
            <person name="Gryganskyi A.P."/>
            <person name="Golan J."/>
            <person name="Dolatabadi S."/>
            <person name="Mondo S."/>
            <person name="Robb S."/>
            <person name="Idnurm A."/>
            <person name="Muszewska A."/>
            <person name="Steczkiewicz K."/>
            <person name="Masonjones S."/>
            <person name="Liao H.L."/>
            <person name="Gajdeczka M.T."/>
            <person name="Anike F."/>
            <person name="Vuek A."/>
            <person name="Anishchenko I.M."/>
            <person name="Voigt K."/>
            <person name="de Hoog G.S."/>
            <person name="Smith M.E."/>
            <person name="Heitman J."/>
            <person name="Vilgalys R."/>
            <person name="Stajich J.E."/>
        </authorList>
    </citation>
    <scope>NUCLEOTIDE SEQUENCE [LARGE SCALE GENOMIC DNA]</scope>
    <source>
        <strain evidence="2 3">CBS 357.93</strain>
    </source>
</reference>
<feature type="coiled-coil region" evidence="1">
    <location>
        <begin position="98"/>
        <end position="125"/>
    </location>
</feature>
<sequence>LKIDKHVASFAAHCTSSVVPMDMDSAANMTAAETTIKMGALGKDVETSGSSTHQSDMNKLIGAGSIVGSSVDDHAKKLLIEWETILISLMHQYNQAAHEKNLERQQSLESEMKQARQNLDHMRSMLIGGSGVSKPVQQLEKRHGIGLTLTRKDLPKFQLASSMNPPFPEEEKFDSEEHFLRTFEKVVYSAGMDIEQVWDRYLPLCIHYDHDAWVEQKLRKCSNWKEARQCFITKFATKHRIRESTTMVFTMTMRESEGITQYTTRFLKAVSDAGLDPSDKLLAQRFLASLNSTAQLCTRIALLGGNKGDSDLTIEQVAKVARDILGDNEYGYGASAILQNAGFRVAPTHGGIKKKPRHHVAVMGKVNHTPTVDMRFKRKFHCRKHGWNSTHRDQECFSKQDGHQV</sequence>
<dbReference type="AlphaFoldDB" id="A0A367INR9"/>
<protein>
    <recommendedName>
        <fullName evidence="4">Retrotransposon gag domain-containing protein</fullName>
    </recommendedName>
</protein>
<proteinExistence type="predicted"/>
<name>A0A367INR9_RHIAZ</name>
<dbReference type="STRING" id="86630.A0A367INR9"/>
<dbReference type="EMBL" id="PJQL01004555">
    <property type="protein sequence ID" value="RCH79350.1"/>
    <property type="molecule type" value="Genomic_DNA"/>
</dbReference>
<feature type="non-terminal residue" evidence="2">
    <location>
        <position position="405"/>
    </location>
</feature>
<dbReference type="OrthoDB" id="2280553at2759"/>